<feature type="region of interest" description="Disordered" evidence="1">
    <location>
        <begin position="66"/>
        <end position="112"/>
    </location>
</feature>
<evidence type="ECO:0000256" key="1">
    <source>
        <dbReference type="SAM" id="MobiDB-lite"/>
    </source>
</evidence>
<name>A0AAP0X956_LIQFO</name>
<dbReference type="PANTHER" id="PTHR32166">
    <property type="entry name" value="OSJNBA0013A04.12 PROTEIN"/>
    <property type="match status" value="1"/>
</dbReference>
<evidence type="ECO:0000259" key="2">
    <source>
        <dbReference type="Pfam" id="PF04937"/>
    </source>
</evidence>
<sequence>MSRSRTRRNEVGEKSISHCDSNEISFKSHFKVGRDATNETCYEGIVGLPKWRQIITKFSTRGVGGCLYRPSQDGAGPSTAGEPPKRNLPTARDPPRSATDQLRGIDPHMYRPEPAKQKRLKDLFGKENVKKVGKAISKFFMFNATDSGPYYQTMIDTIAAAGPSAKSPSGYQIGVTCLKEERAELDNYLDMLRKKWPEYSCTIMCDGWLSRNKHPITNFMMYCDREIIFHKSMDSTSVRSRMAKYLFTLIENVVDEVGEKNVVQIVTDNEASYQATGRFLMNKRKGLFWSLCAAHCIDLILENIGKLPSVKSMINDARKIISFIYNSDQLVNLMRTYTDSGDLLRPSITRFATKFISLENLLRYQANLKRMFSSEDW</sequence>
<dbReference type="EMBL" id="JBBPBK010000002">
    <property type="protein sequence ID" value="KAK9290260.1"/>
    <property type="molecule type" value="Genomic_DNA"/>
</dbReference>
<gene>
    <name evidence="3" type="ORF">L1049_008427</name>
</gene>
<dbReference type="InterPro" id="IPR012337">
    <property type="entry name" value="RNaseH-like_sf"/>
</dbReference>
<feature type="domain" description="DUF659" evidence="2">
    <location>
        <begin position="169"/>
        <end position="320"/>
    </location>
</feature>
<dbReference type="Pfam" id="PF04937">
    <property type="entry name" value="DUF659"/>
    <property type="match status" value="1"/>
</dbReference>
<evidence type="ECO:0000313" key="4">
    <source>
        <dbReference type="Proteomes" id="UP001415857"/>
    </source>
</evidence>
<dbReference type="AlphaFoldDB" id="A0AAP0X956"/>
<proteinExistence type="predicted"/>
<dbReference type="InterPro" id="IPR007021">
    <property type="entry name" value="DUF659"/>
</dbReference>
<feature type="compositionally biased region" description="Basic and acidic residues" evidence="1">
    <location>
        <begin position="103"/>
        <end position="112"/>
    </location>
</feature>
<accession>A0AAP0X956</accession>
<organism evidence="3 4">
    <name type="scientific">Liquidambar formosana</name>
    <name type="common">Formosan gum</name>
    <dbReference type="NCBI Taxonomy" id="63359"/>
    <lineage>
        <taxon>Eukaryota</taxon>
        <taxon>Viridiplantae</taxon>
        <taxon>Streptophyta</taxon>
        <taxon>Embryophyta</taxon>
        <taxon>Tracheophyta</taxon>
        <taxon>Spermatophyta</taxon>
        <taxon>Magnoliopsida</taxon>
        <taxon>eudicotyledons</taxon>
        <taxon>Gunneridae</taxon>
        <taxon>Pentapetalae</taxon>
        <taxon>Saxifragales</taxon>
        <taxon>Altingiaceae</taxon>
        <taxon>Liquidambar</taxon>
    </lineage>
</organism>
<dbReference type="SUPFAM" id="SSF53098">
    <property type="entry name" value="Ribonuclease H-like"/>
    <property type="match status" value="1"/>
</dbReference>
<dbReference type="Proteomes" id="UP001415857">
    <property type="component" value="Unassembled WGS sequence"/>
</dbReference>
<keyword evidence="4" id="KW-1185">Reference proteome</keyword>
<protein>
    <recommendedName>
        <fullName evidence="2">DUF659 domain-containing protein</fullName>
    </recommendedName>
</protein>
<reference evidence="3 4" key="1">
    <citation type="journal article" date="2024" name="Plant J.">
        <title>Genome sequences and population genomics reveal climatic adaptation and genomic divergence between two closely related sweetgum species.</title>
        <authorList>
            <person name="Xu W.Q."/>
            <person name="Ren C.Q."/>
            <person name="Zhang X.Y."/>
            <person name="Comes H.P."/>
            <person name="Liu X.H."/>
            <person name="Li Y.G."/>
            <person name="Kettle C.J."/>
            <person name="Jalonen R."/>
            <person name="Gaisberger H."/>
            <person name="Ma Y.Z."/>
            <person name="Qiu Y.X."/>
        </authorList>
    </citation>
    <scope>NUCLEOTIDE SEQUENCE [LARGE SCALE GENOMIC DNA]</scope>
    <source>
        <strain evidence="3">Hangzhou</strain>
    </source>
</reference>
<comment type="caution">
    <text evidence="3">The sequence shown here is derived from an EMBL/GenBank/DDBJ whole genome shotgun (WGS) entry which is preliminary data.</text>
</comment>
<dbReference type="PANTHER" id="PTHR32166:SF105">
    <property type="entry name" value="HAT DIMERIZATION DOMAIN-CONTAINING PROTEIN"/>
    <property type="match status" value="1"/>
</dbReference>
<evidence type="ECO:0000313" key="3">
    <source>
        <dbReference type="EMBL" id="KAK9290260.1"/>
    </source>
</evidence>